<evidence type="ECO:0000259" key="2">
    <source>
        <dbReference type="PROSITE" id="PS50234"/>
    </source>
</evidence>
<feature type="region of interest" description="Disordered" evidence="1">
    <location>
        <begin position="651"/>
        <end position="676"/>
    </location>
</feature>
<dbReference type="HOGENOM" id="CLU_003826_3_0_1"/>
<dbReference type="STRING" id="765440.A0A0C3EUB3"/>
<dbReference type="Proteomes" id="UP000054166">
    <property type="component" value="Unassembled WGS sequence"/>
</dbReference>
<evidence type="ECO:0000256" key="1">
    <source>
        <dbReference type="SAM" id="MobiDB-lite"/>
    </source>
</evidence>
<dbReference type="InterPro" id="IPR013694">
    <property type="entry name" value="VIT"/>
</dbReference>
<dbReference type="OrthoDB" id="1729737at2759"/>
<evidence type="ECO:0000313" key="5">
    <source>
        <dbReference type="Proteomes" id="UP000054166"/>
    </source>
</evidence>
<dbReference type="PANTHER" id="PTHR45737">
    <property type="entry name" value="VON WILLEBRAND FACTOR A DOMAIN-CONTAINING PROTEIN 5A"/>
    <property type="match status" value="1"/>
</dbReference>
<dbReference type="EMBL" id="KN833320">
    <property type="protein sequence ID" value="KIM71431.1"/>
    <property type="molecule type" value="Genomic_DNA"/>
</dbReference>
<gene>
    <name evidence="4" type="ORF">PILCRDRAFT_82787</name>
</gene>
<reference evidence="5" key="2">
    <citation type="submission" date="2015-01" db="EMBL/GenBank/DDBJ databases">
        <title>Evolutionary Origins and Diversification of the Mycorrhizal Mutualists.</title>
        <authorList>
            <consortium name="DOE Joint Genome Institute"/>
            <consortium name="Mycorrhizal Genomics Consortium"/>
            <person name="Kohler A."/>
            <person name="Kuo A."/>
            <person name="Nagy L.G."/>
            <person name="Floudas D."/>
            <person name="Copeland A."/>
            <person name="Barry K.W."/>
            <person name="Cichocki N."/>
            <person name="Veneault-Fourrey C."/>
            <person name="LaButti K."/>
            <person name="Lindquist E.A."/>
            <person name="Lipzen A."/>
            <person name="Lundell T."/>
            <person name="Morin E."/>
            <person name="Murat C."/>
            <person name="Riley R."/>
            <person name="Ohm R."/>
            <person name="Sun H."/>
            <person name="Tunlid A."/>
            <person name="Henrissat B."/>
            <person name="Grigoriev I.V."/>
            <person name="Hibbett D.S."/>
            <person name="Martin F."/>
        </authorList>
    </citation>
    <scope>NUCLEOTIDE SEQUENCE [LARGE SCALE GENOMIC DNA]</scope>
    <source>
        <strain evidence="5">F 1598</strain>
    </source>
</reference>
<dbReference type="InterPro" id="IPR002035">
    <property type="entry name" value="VWF_A"/>
</dbReference>
<dbReference type="InterPro" id="IPR036465">
    <property type="entry name" value="vWFA_dom_sf"/>
</dbReference>
<reference evidence="4 5" key="1">
    <citation type="submission" date="2014-04" db="EMBL/GenBank/DDBJ databases">
        <authorList>
            <consortium name="DOE Joint Genome Institute"/>
            <person name="Kuo A."/>
            <person name="Tarkka M."/>
            <person name="Buscot F."/>
            <person name="Kohler A."/>
            <person name="Nagy L.G."/>
            <person name="Floudas D."/>
            <person name="Copeland A."/>
            <person name="Barry K.W."/>
            <person name="Cichocki N."/>
            <person name="Veneault-Fourrey C."/>
            <person name="LaButti K."/>
            <person name="Lindquist E.A."/>
            <person name="Lipzen A."/>
            <person name="Lundell T."/>
            <person name="Morin E."/>
            <person name="Murat C."/>
            <person name="Sun H."/>
            <person name="Tunlid A."/>
            <person name="Henrissat B."/>
            <person name="Grigoriev I.V."/>
            <person name="Hibbett D.S."/>
            <person name="Martin F."/>
            <person name="Nordberg H.P."/>
            <person name="Cantor M.N."/>
            <person name="Hua S.X."/>
        </authorList>
    </citation>
    <scope>NUCLEOTIDE SEQUENCE [LARGE SCALE GENOMIC DNA]</scope>
    <source>
        <strain evidence="4 5">F 1598</strain>
    </source>
</reference>
<evidence type="ECO:0008006" key="6">
    <source>
        <dbReference type="Google" id="ProtNLM"/>
    </source>
</evidence>
<feature type="compositionally biased region" description="Basic and acidic residues" evidence="1">
    <location>
        <begin position="651"/>
        <end position="673"/>
    </location>
</feature>
<dbReference type="PROSITE" id="PS50234">
    <property type="entry name" value="VWFA"/>
    <property type="match status" value="1"/>
</dbReference>
<keyword evidence="5" id="KW-1185">Reference proteome</keyword>
<evidence type="ECO:0000259" key="3">
    <source>
        <dbReference type="PROSITE" id="PS51468"/>
    </source>
</evidence>
<dbReference type="AlphaFoldDB" id="A0A0C3EUB3"/>
<dbReference type="Gene3D" id="3.40.50.410">
    <property type="entry name" value="von Willebrand factor, type A domain"/>
    <property type="match status" value="1"/>
</dbReference>
<dbReference type="SUPFAM" id="SSF53300">
    <property type="entry name" value="vWA-like"/>
    <property type="match status" value="1"/>
</dbReference>
<dbReference type="SMART" id="SM00327">
    <property type="entry name" value="VWA"/>
    <property type="match status" value="1"/>
</dbReference>
<dbReference type="Pfam" id="PF08487">
    <property type="entry name" value="VIT"/>
    <property type="match status" value="1"/>
</dbReference>
<feature type="domain" description="VWFA" evidence="2">
    <location>
        <begin position="263"/>
        <end position="441"/>
    </location>
</feature>
<name>A0A0C3EUB3_PILCF</name>
<sequence>MIYAGIYTIDVSNHHAWLPQLSLTSQTKLHHTASRTLLTQTFVNPSTISSAKYTFPLYESSAIVSFRCHIGKRVIEGTIKEKEEARTTYEAAIQRHEFAGLLEQHQTDVKVEIEYIMELKHDAEVDGLRFTIPTSVAPRYGDAPSGLGGAAPVVGEGMKISVEVSMPSEITSVQSPSHPISVHLGGHSSNAQPGNVFDPKHALAQLGQTSTTLSADFVILIKCASLSSPSAILETHPTIPNTSALMVTLVPKFNLPPEPTQPEVVFVVDRSGSMEARVPALKSSLRVFLKSLPVGVVFNICSFGSSHSFLWPRSKAYNSVTFAEALRYCDGIQANFGGTEILPPIQSTITNRLPSTNLEIMVLTDGEVWNTTELFDYVESQTSTSTLGGGRGKGDVRVFTLGIGRDVSSALVDGLARAGKGFSQVVVDEREGIEAKVVRMLRGALSVHVRDFRLEWEGKPSDEEAPAGPAAVLSPSTSFVPTARPRNISLFDPSYVEPPHVISPPPLPSLAPFAPPHILQAPYTLQPLFPFSRSTVYAILASPNVPPPTKVWLRGTTPSGDLLELEIPVQHSGSGAGDKTIHQLAARKVLGELKDGTSYLHNKYKSATGGKREGVLEELVKREGVRVGLEYGVASEWTSFVAVVKREEDVRQQQERERNMQKEGERGLDKEEREETYDFIDVDAEKDDGGEGGPCLGQIPGAGKWFLTLRRHP</sequence>
<dbReference type="InParanoid" id="A0A0C3EUB3"/>
<feature type="domain" description="VIT" evidence="3">
    <location>
        <begin position="4"/>
        <end position="132"/>
    </location>
</feature>
<protein>
    <recommendedName>
        <fullName evidence="6">VIT domain-containing protein</fullName>
    </recommendedName>
</protein>
<dbReference type="PROSITE" id="PS51468">
    <property type="entry name" value="VIT"/>
    <property type="match status" value="1"/>
</dbReference>
<dbReference type="PANTHER" id="PTHR45737:SF6">
    <property type="entry name" value="VON WILLEBRAND FACTOR A DOMAIN-CONTAINING PROTEIN 5A"/>
    <property type="match status" value="1"/>
</dbReference>
<accession>A0A0C3EUB3</accession>
<dbReference type="Pfam" id="PF13768">
    <property type="entry name" value="VWA_3"/>
    <property type="match status" value="1"/>
</dbReference>
<proteinExistence type="predicted"/>
<evidence type="ECO:0000313" key="4">
    <source>
        <dbReference type="EMBL" id="KIM71431.1"/>
    </source>
</evidence>
<dbReference type="SMART" id="SM00609">
    <property type="entry name" value="VIT"/>
    <property type="match status" value="1"/>
</dbReference>
<organism evidence="4 5">
    <name type="scientific">Piloderma croceum (strain F 1598)</name>
    <dbReference type="NCBI Taxonomy" id="765440"/>
    <lineage>
        <taxon>Eukaryota</taxon>
        <taxon>Fungi</taxon>
        <taxon>Dikarya</taxon>
        <taxon>Basidiomycota</taxon>
        <taxon>Agaricomycotina</taxon>
        <taxon>Agaricomycetes</taxon>
        <taxon>Agaricomycetidae</taxon>
        <taxon>Atheliales</taxon>
        <taxon>Atheliaceae</taxon>
        <taxon>Piloderma</taxon>
    </lineage>
</organism>